<keyword evidence="6" id="KW-0057">Aromatic amino acid biosynthesis</keyword>
<dbReference type="GO" id="GO:0008652">
    <property type="term" value="P:amino acid biosynthetic process"/>
    <property type="evidence" value="ECO:0007669"/>
    <property type="project" value="UniProtKB-KW"/>
</dbReference>
<organism evidence="10 11">
    <name type="scientific">Tremblaya princeps</name>
    <dbReference type="NCBI Taxonomy" id="189385"/>
    <lineage>
        <taxon>Bacteria</taxon>
        <taxon>Pseudomonadati</taxon>
        <taxon>Pseudomonadota</taxon>
        <taxon>Betaproteobacteria</taxon>
        <taxon>Candidatus Tremblayella</taxon>
    </lineage>
</organism>
<proteinExistence type="inferred from homology"/>
<accession>A0A1C3K8W9</accession>
<dbReference type="Pfam" id="PF00275">
    <property type="entry name" value="EPSP_synthase"/>
    <property type="match status" value="1"/>
</dbReference>
<evidence type="ECO:0000256" key="8">
    <source>
        <dbReference type="ARBA" id="ARBA00044633"/>
    </source>
</evidence>
<evidence type="ECO:0000256" key="4">
    <source>
        <dbReference type="ARBA" id="ARBA00022605"/>
    </source>
</evidence>
<dbReference type="PANTHER" id="PTHR21090:SF5">
    <property type="entry name" value="PENTAFUNCTIONAL AROM POLYPEPTIDE"/>
    <property type="match status" value="1"/>
</dbReference>
<evidence type="ECO:0000256" key="6">
    <source>
        <dbReference type="ARBA" id="ARBA00023141"/>
    </source>
</evidence>
<dbReference type="Gene3D" id="3.65.10.10">
    <property type="entry name" value="Enolpyruvate transferase domain"/>
    <property type="match status" value="2"/>
</dbReference>
<feature type="domain" description="Enolpyruvate transferase" evidence="9">
    <location>
        <begin position="18"/>
        <end position="426"/>
    </location>
</feature>
<evidence type="ECO:0000256" key="1">
    <source>
        <dbReference type="ARBA" id="ARBA00004811"/>
    </source>
</evidence>
<dbReference type="PROSITE" id="PS00885">
    <property type="entry name" value="EPSP_SYNTHASE_2"/>
    <property type="match status" value="1"/>
</dbReference>
<dbReference type="InterPro" id="IPR006264">
    <property type="entry name" value="EPSP_synthase"/>
</dbReference>
<comment type="pathway">
    <text evidence="1">Metabolic intermediate biosynthesis; chorismate biosynthesis; chorismate from D-erythrose 4-phosphate and phosphoenolpyruvate: step 6/7.</text>
</comment>
<name>A0A1C3K8W9_TREPR</name>
<dbReference type="InterPro" id="IPR001986">
    <property type="entry name" value="Enolpyruvate_Tfrase_dom"/>
</dbReference>
<dbReference type="PANTHER" id="PTHR21090">
    <property type="entry name" value="AROM/DEHYDROQUINATE SYNTHASE"/>
    <property type="match status" value="1"/>
</dbReference>
<protein>
    <recommendedName>
        <fullName evidence="3">3-phosphoshikimate 1-carboxyvinyltransferase</fullName>
        <ecNumber evidence="3">2.5.1.19</ecNumber>
    </recommendedName>
    <alternativeName>
        <fullName evidence="7">5-enolpyruvylshikimate-3-phosphate synthase</fullName>
    </alternativeName>
</protein>
<dbReference type="InterPro" id="IPR036968">
    <property type="entry name" value="Enolpyruvate_Tfrase_sf"/>
</dbReference>
<dbReference type="Proteomes" id="UP000092845">
    <property type="component" value="Unassembled WGS sequence"/>
</dbReference>
<dbReference type="SUPFAM" id="SSF55205">
    <property type="entry name" value="EPT/RTPC-like"/>
    <property type="match status" value="1"/>
</dbReference>
<dbReference type="PROSITE" id="PS00104">
    <property type="entry name" value="EPSP_SYNTHASE_1"/>
    <property type="match status" value="1"/>
</dbReference>
<comment type="catalytic activity">
    <reaction evidence="8">
        <text>3-phosphoshikimate + phosphoenolpyruvate = 5-O-(1-carboxyvinyl)-3-phosphoshikimate + phosphate</text>
        <dbReference type="Rhea" id="RHEA:21256"/>
        <dbReference type="ChEBI" id="CHEBI:43474"/>
        <dbReference type="ChEBI" id="CHEBI:57701"/>
        <dbReference type="ChEBI" id="CHEBI:58702"/>
        <dbReference type="ChEBI" id="CHEBI:145989"/>
        <dbReference type="EC" id="2.5.1.19"/>
    </reaction>
    <physiologicalReaction direction="left-to-right" evidence="8">
        <dbReference type="Rhea" id="RHEA:21257"/>
    </physiologicalReaction>
</comment>
<dbReference type="PIRSF" id="PIRSF000505">
    <property type="entry name" value="EPSPS"/>
    <property type="match status" value="1"/>
</dbReference>
<sequence>MPRQVRSAHVRIRRHRRGYTHVPTSKSASNREVACAFVSLKATQLSGRTLHSDDTAVLLNAARSFGILAEQHGRSLRLGPDKFRLGLLVAELYVGNSGTTARLVCACACRKPRHALVHGDPRMHRRPALALTVGLASLGAKVVHLARQGSMPTAIGPTCTLKNFAPPMLPMSESSQFVTSAVLASHGIAHKDAPIACGRLTSSRMYVASTVDIMGLFGMCAEGHAWKRYAHVPAAMDCEYPGITDTDMTSASYPTALGSMGMGMWRMLCGSDHASQSDATMADAMYSMGCAMWQCREGNAMWRAARHSPTPRLLCCSAPDGAMTALTVSLALAGASDAVGVLSWRYKETDRVLAMALELRRMGVAADCGMGCMACLSCALPWHGRADVSTYRDHRIAMCCSLMHAAGCVVRTSGPQCVCKTYPDYLHECAGA</sequence>
<keyword evidence="5 10" id="KW-0808">Transferase</keyword>
<evidence type="ECO:0000256" key="2">
    <source>
        <dbReference type="ARBA" id="ARBA00009948"/>
    </source>
</evidence>
<evidence type="ECO:0000313" key="11">
    <source>
        <dbReference type="Proteomes" id="UP000092845"/>
    </source>
</evidence>
<evidence type="ECO:0000256" key="5">
    <source>
        <dbReference type="ARBA" id="ARBA00022679"/>
    </source>
</evidence>
<evidence type="ECO:0000313" key="10">
    <source>
        <dbReference type="EMBL" id="SBT62969.1"/>
    </source>
</evidence>
<comment type="similarity">
    <text evidence="2">Belongs to the EPSP synthase family.</text>
</comment>
<dbReference type="GO" id="GO:0009423">
    <property type="term" value="P:chorismate biosynthetic process"/>
    <property type="evidence" value="ECO:0007669"/>
    <property type="project" value="UniProtKB-UniPathway"/>
</dbReference>
<evidence type="ECO:0000256" key="7">
    <source>
        <dbReference type="ARBA" id="ARBA00030046"/>
    </source>
</evidence>
<gene>
    <name evidence="10" type="primary">aroA</name>
    <name evidence="10" type="ORF">TREMTM_B_00430</name>
</gene>
<evidence type="ECO:0000256" key="3">
    <source>
        <dbReference type="ARBA" id="ARBA00012450"/>
    </source>
</evidence>
<dbReference type="EMBL" id="FLRF01000002">
    <property type="protein sequence ID" value="SBT62969.1"/>
    <property type="molecule type" value="Genomic_DNA"/>
</dbReference>
<dbReference type="RefSeq" id="WP_420885278.1">
    <property type="nucleotide sequence ID" value="NZ_FLRF01000002.1"/>
</dbReference>
<dbReference type="UniPathway" id="UPA00053">
    <property type="reaction ID" value="UER00089"/>
</dbReference>
<dbReference type="EC" id="2.5.1.19" evidence="3"/>
<dbReference type="GO" id="GO:0003866">
    <property type="term" value="F:3-phosphoshikimate 1-carboxyvinyltransferase activity"/>
    <property type="evidence" value="ECO:0007669"/>
    <property type="project" value="UniProtKB-EC"/>
</dbReference>
<keyword evidence="4" id="KW-0028">Amino-acid biosynthesis</keyword>
<dbReference type="AlphaFoldDB" id="A0A1C3K8W9"/>
<dbReference type="InterPro" id="IPR013792">
    <property type="entry name" value="RNA3'P_cycl/enolpyr_Trfase_a/b"/>
</dbReference>
<reference evidence="11" key="1">
    <citation type="submission" date="2016-04" db="EMBL/GenBank/DDBJ databases">
        <authorList>
            <person name="Szabo Gitta"/>
        </authorList>
    </citation>
    <scope>NUCLEOTIDE SEQUENCE [LARGE SCALE GENOMIC DNA]</scope>
</reference>
<dbReference type="GO" id="GO:0009073">
    <property type="term" value="P:aromatic amino acid family biosynthetic process"/>
    <property type="evidence" value="ECO:0007669"/>
    <property type="project" value="UniProtKB-KW"/>
</dbReference>
<evidence type="ECO:0000259" key="9">
    <source>
        <dbReference type="Pfam" id="PF00275"/>
    </source>
</evidence>
<dbReference type="InterPro" id="IPR023193">
    <property type="entry name" value="EPSP_synthase_CS"/>
</dbReference>